<dbReference type="PANTHER" id="PTHR30576">
    <property type="entry name" value="COLANIC BIOSYNTHESIS UDP-GLUCOSE LIPID CARRIER TRANSFERASE"/>
    <property type="match status" value="1"/>
</dbReference>
<evidence type="ECO:0000256" key="1">
    <source>
        <dbReference type="ARBA" id="ARBA00006464"/>
    </source>
</evidence>
<dbReference type="AlphaFoldDB" id="A0A8J3RC19"/>
<dbReference type="GO" id="GO:0016780">
    <property type="term" value="F:phosphotransferase activity, for other substituted phosphate groups"/>
    <property type="evidence" value="ECO:0007669"/>
    <property type="project" value="TreeGrafter"/>
</dbReference>
<dbReference type="PANTHER" id="PTHR30576:SF10">
    <property type="entry name" value="SLL5057 PROTEIN"/>
    <property type="match status" value="1"/>
</dbReference>
<evidence type="ECO:0000313" key="5">
    <source>
        <dbReference type="EMBL" id="GIH71850.1"/>
    </source>
</evidence>
<proteinExistence type="inferred from homology"/>
<comment type="similarity">
    <text evidence="1">Belongs to the bacterial sugar transferase family.</text>
</comment>
<gene>
    <name evidence="5" type="ORF">Mth01_41030</name>
</gene>
<keyword evidence="3" id="KW-1133">Transmembrane helix</keyword>
<evidence type="ECO:0000259" key="4">
    <source>
        <dbReference type="Pfam" id="PF02397"/>
    </source>
</evidence>
<keyword evidence="6" id="KW-1185">Reference proteome</keyword>
<dbReference type="EMBL" id="BOOG01000041">
    <property type="protein sequence ID" value="GIH71850.1"/>
    <property type="molecule type" value="Genomic_DNA"/>
</dbReference>
<comment type="caution">
    <text evidence="5">The sequence shown here is derived from an EMBL/GenBank/DDBJ whole genome shotgun (WGS) entry which is preliminary data.</text>
</comment>
<protein>
    <recommendedName>
        <fullName evidence="4">Bacterial sugar transferase domain-containing protein</fullName>
    </recommendedName>
</protein>
<evidence type="ECO:0000256" key="2">
    <source>
        <dbReference type="SAM" id="MobiDB-lite"/>
    </source>
</evidence>
<sequence>MLDGEMPPASTGSESFTGGPPPSMRPSEVRPAGASPSGPTRARRLGKACFDRMVAAVALIFLGPVMVAIAVAVRLTSRGPALVGRRRIGRDGAEFTLLRFRTTRQGAQDRRVELLGDLVSDRHGPLLKIGRDPRVTPLGVRLRRRSLDELPQLINVLRGDMSLVGPRPMPPEEVERYGDHARGRLVVRPGMTGPWQVDGGADLSWEESVRLDLRYVENWSVMLDLRILWKTWSTVARRAGA</sequence>
<evidence type="ECO:0000256" key="3">
    <source>
        <dbReference type="SAM" id="Phobius"/>
    </source>
</evidence>
<dbReference type="RefSeq" id="WP_407695962.1">
    <property type="nucleotide sequence ID" value="NZ_BOOG01000041.1"/>
</dbReference>
<dbReference type="Proteomes" id="UP000610966">
    <property type="component" value="Unassembled WGS sequence"/>
</dbReference>
<keyword evidence="3" id="KW-0472">Membrane</keyword>
<feature type="transmembrane region" description="Helical" evidence="3">
    <location>
        <begin position="53"/>
        <end position="77"/>
    </location>
</feature>
<organism evidence="5 6">
    <name type="scientific">Sphaerimonospora thailandensis</name>
    <dbReference type="NCBI Taxonomy" id="795644"/>
    <lineage>
        <taxon>Bacteria</taxon>
        <taxon>Bacillati</taxon>
        <taxon>Actinomycetota</taxon>
        <taxon>Actinomycetes</taxon>
        <taxon>Streptosporangiales</taxon>
        <taxon>Streptosporangiaceae</taxon>
        <taxon>Sphaerimonospora</taxon>
    </lineage>
</organism>
<keyword evidence="3" id="KW-0812">Transmembrane</keyword>
<name>A0A8J3RC19_9ACTN</name>
<feature type="region of interest" description="Disordered" evidence="2">
    <location>
        <begin position="1"/>
        <end position="41"/>
    </location>
</feature>
<reference evidence="5" key="1">
    <citation type="submission" date="2021-01" db="EMBL/GenBank/DDBJ databases">
        <title>Whole genome shotgun sequence of Sphaerimonospora thailandensis NBRC 107569.</title>
        <authorList>
            <person name="Komaki H."/>
            <person name="Tamura T."/>
        </authorList>
    </citation>
    <scope>NUCLEOTIDE SEQUENCE</scope>
    <source>
        <strain evidence="5">NBRC 107569</strain>
    </source>
</reference>
<evidence type="ECO:0000313" key="6">
    <source>
        <dbReference type="Proteomes" id="UP000610966"/>
    </source>
</evidence>
<accession>A0A8J3RC19</accession>
<feature type="domain" description="Bacterial sugar transferase" evidence="4">
    <location>
        <begin position="47"/>
        <end position="236"/>
    </location>
</feature>
<dbReference type="InterPro" id="IPR003362">
    <property type="entry name" value="Bact_transf"/>
</dbReference>
<dbReference type="Pfam" id="PF02397">
    <property type="entry name" value="Bac_transf"/>
    <property type="match status" value="1"/>
</dbReference>